<name>A0AAJ8LZF6_9TREE</name>
<evidence type="ECO:0000256" key="1">
    <source>
        <dbReference type="SAM" id="MobiDB-lite"/>
    </source>
</evidence>
<evidence type="ECO:0000313" key="4">
    <source>
        <dbReference type="Proteomes" id="UP000094043"/>
    </source>
</evidence>
<dbReference type="AlphaFoldDB" id="A0AAJ8LZF6"/>
<dbReference type="Gene3D" id="3.60.21.10">
    <property type="match status" value="1"/>
</dbReference>
<dbReference type="GO" id="GO:0016791">
    <property type="term" value="F:phosphatase activity"/>
    <property type="evidence" value="ECO:0007669"/>
    <property type="project" value="TreeGrafter"/>
</dbReference>
<dbReference type="PANTHER" id="PTHR42850">
    <property type="entry name" value="METALLOPHOSPHOESTERASE"/>
    <property type="match status" value="1"/>
</dbReference>
<reference evidence="3" key="3">
    <citation type="submission" date="2024-01" db="EMBL/GenBank/DDBJ databases">
        <authorList>
            <person name="Coelho M.A."/>
            <person name="David-Palma M."/>
            <person name="Shea T."/>
            <person name="Sun S."/>
            <person name="Cuomo C.A."/>
            <person name="Heitman J."/>
        </authorList>
    </citation>
    <scope>NUCLEOTIDE SEQUENCE</scope>
    <source>
        <strain evidence="3">CBS 7841</strain>
    </source>
</reference>
<evidence type="ECO:0000259" key="2">
    <source>
        <dbReference type="Pfam" id="PF00149"/>
    </source>
</evidence>
<keyword evidence="4" id="KW-1185">Reference proteome</keyword>
<dbReference type="SUPFAM" id="SSF56300">
    <property type="entry name" value="Metallo-dependent phosphatases"/>
    <property type="match status" value="1"/>
</dbReference>
<dbReference type="GO" id="GO:0005737">
    <property type="term" value="C:cytoplasm"/>
    <property type="evidence" value="ECO:0007669"/>
    <property type="project" value="TreeGrafter"/>
</dbReference>
<feature type="region of interest" description="Disordered" evidence="1">
    <location>
        <begin position="384"/>
        <end position="473"/>
    </location>
</feature>
<feature type="compositionally biased region" description="Basic and acidic residues" evidence="1">
    <location>
        <begin position="421"/>
        <end position="436"/>
    </location>
</feature>
<sequence length="542" mass="60229">MVQDDHSSPPQTASSIRPLILASTDNDQLQPVRHLRDRPSFFDEVLPSPSSSLHTLHSRKNPSTHALRRSASLAIISIFLLAVIFMACTEQDTNKKVAADLRKVFGMESVTDLEATVGSLGSGSHEQDAEVSSNGEAAPNDSRPDIDFDQYSTLGIINEDGYDLSPGHRLIFIGDIHGSYHPFQRLLSKISYSVEKDTLVHVGDLVVRGLKNEDILWWMNDRNIKGVRGNHDQAVIQWRTWMQWAGGADWEVWVDSMGEKEEEQVLDVLGKVKKQFPNEWKWKSKHWKVAREISSPSYHYLLSLPLVLHFPGLHSFVVHAGLLPSNPLKLSSDNSQPLVQFSNQSTISPSSTSSRKQEELAFLQVPQNKLPWNLINMRSVFTKGKKKGEVTSSSKDGTPWSEVWNKEMSHCTGSGAWTTEGRQERRLEEEQEDNMKLEQQGSGAPTSDKRTRRQNTGASSAEKRESKSDSMDCSPVTIVYGHAAGRGLDIKPWTKGIDTGCVYGRQLTVLVLGDLSRLKGQSVRVGDHEGLLVSVGCGAKGT</sequence>
<dbReference type="Proteomes" id="UP000094043">
    <property type="component" value="Chromosome 2"/>
</dbReference>
<proteinExistence type="predicted"/>
<dbReference type="GO" id="GO:0000298">
    <property type="term" value="F:endopolyphosphatase activity"/>
    <property type="evidence" value="ECO:0007669"/>
    <property type="project" value="TreeGrafter"/>
</dbReference>
<reference evidence="3" key="1">
    <citation type="submission" date="2016-06" db="EMBL/GenBank/DDBJ databases">
        <authorList>
            <person name="Cuomo C."/>
            <person name="Litvintseva A."/>
            <person name="Heitman J."/>
            <person name="Chen Y."/>
            <person name="Sun S."/>
            <person name="Springer D."/>
            <person name="Dromer F."/>
            <person name="Young S."/>
            <person name="Zeng Q."/>
            <person name="Chapman S."/>
            <person name="Gujja S."/>
            <person name="Saif S."/>
            <person name="Birren B."/>
        </authorList>
    </citation>
    <scope>NUCLEOTIDE SEQUENCE</scope>
    <source>
        <strain evidence="3">CBS 7841</strain>
    </source>
</reference>
<dbReference type="GeneID" id="91086428"/>
<feature type="compositionally biased region" description="Basic and acidic residues" evidence="1">
    <location>
        <begin position="461"/>
        <end position="470"/>
    </location>
</feature>
<accession>A0AAJ8LZF6</accession>
<evidence type="ECO:0000313" key="3">
    <source>
        <dbReference type="EMBL" id="WVN87040.1"/>
    </source>
</evidence>
<reference evidence="3" key="2">
    <citation type="journal article" date="2022" name="Elife">
        <title>Obligate sexual reproduction of a homothallic fungus closely related to the Cryptococcus pathogenic species complex.</title>
        <authorList>
            <person name="Passer A.R."/>
            <person name="Clancey S.A."/>
            <person name="Shea T."/>
            <person name="David-Palma M."/>
            <person name="Averette A.F."/>
            <person name="Boekhout T."/>
            <person name="Porcel B.M."/>
            <person name="Nowrousian M."/>
            <person name="Cuomo C.A."/>
            <person name="Sun S."/>
            <person name="Heitman J."/>
            <person name="Coelho M.A."/>
        </authorList>
    </citation>
    <scope>NUCLEOTIDE SEQUENCE</scope>
    <source>
        <strain evidence="3">CBS 7841</strain>
    </source>
</reference>
<dbReference type="InterPro" id="IPR029052">
    <property type="entry name" value="Metallo-depent_PP-like"/>
</dbReference>
<dbReference type="InterPro" id="IPR004843">
    <property type="entry name" value="Calcineurin-like_PHP"/>
</dbReference>
<dbReference type="EMBL" id="CP143785">
    <property type="protein sequence ID" value="WVN87040.1"/>
    <property type="molecule type" value="Genomic_DNA"/>
</dbReference>
<organism evidence="3 4">
    <name type="scientific">Cryptococcus depauperatus CBS 7841</name>
    <dbReference type="NCBI Taxonomy" id="1295531"/>
    <lineage>
        <taxon>Eukaryota</taxon>
        <taxon>Fungi</taxon>
        <taxon>Dikarya</taxon>
        <taxon>Basidiomycota</taxon>
        <taxon>Agaricomycotina</taxon>
        <taxon>Tremellomycetes</taxon>
        <taxon>Tremellales</taxon>
        <taxon>Cryptococcaceae</taxon>
        <taxon>Cryptococcus</taxon>
    </lineage>
</organism>
<gene>
    <name evidence="3" type="ORF">L203_102216</name>
</gene>
<dbReference type="KEGG" id="cdep:91086428"/>
<dbReference type="PANTHER" id="PTHR42850:SF4">
    <property type="entry name" value="ZINC-DEPENDENT ENDOPOLYPHOSPHATASE"/>
    <property type="match status" value="1"/>
</dbReference>
<dbReference type="RefSeq" id="XP_066067740.1">
    <property type="nucleotide sequence ID" value="XM_066211643.1"/>
</dbReference>
<protein>
    <recommendedName>
        <fullName evidence="2">Calcineurin-like phosphoesterase domain-containing protein</fullName>
    </recommendedName>
</protein>
<feature type="domain" description="Calcineurin-like phosphoesterase" evidence="2">
    <location>
        <begin position="169"/>
        <end position="271"/>
    </location>
</feature>
<dbReference type="Pfam" id="PF00149">
    <property type="entry name" value="Metallophos"/>
    <property type="match status" value="1"/>
</dbReference>
<dbReference type="InterPro" id="IPR050126">
    <property type="entry name" value="Ap4A_hydrolase"/>
</dbReference>
<feature type="region of interest" description="Disordered" evidence="1">
    <location>
        <begin position="117"/>
        <end position="146"/>
    </location>
</feature>
<dbReference type="GO" id="GO:0006798">
    <property type="term" value="P:polyphosphate catabolic process"/>
    <property type="evidence" value="ECO:0007669"/>
    <property type="project" value="TreeGrafter"/>
</dbReference>